<evidence type="ECO:0000313" key="3">
    <source>
        <dbReference type="Proteomes" id="UP000076881"/>
    </source>
</evidence>
<gene>
    <name evidence="2" type="ORF">LEL_10966</name>
</gene>
<keyword evidence="3" id="KW-1185">Reference proteome</keyword>
<name>A0A167P7C4_CORDF</name>
<reference evidence="2 3" key="1">
    <citation type="journal article" date="2016" name="Genome Biol. Evol.">
        <title>Divergent and convergent evolution of fungal pathogenicity.</title>
        <authorList>
            <person name="Shang Y."/>
            <person name="Xiao G."/>
            <person name="Zheng P."/>
            <person name="Cen K."/>
            <person name="Zhan S."/>
            <person name="Wang C."/>
        </authorList>
    </citation>
    <scope>NUCLEOTIDE SEQUENCE [LARGE SCALE GENOMIC DNA]</scope>
    <source>
        <strain evidence="2 3">RCEF 1005</strain>
    </source>
</reference>
<proteinExistence type="predicted"/>
<feature type="region of interest" description="Disordered" evidence="1">
    <location>
        <begin position="1"/>
        <end position="35"/>
    </location>
</feature>
<accession>A0A167P7C4</accession>
<dbReference type="OrthoDB" id="194358at2759"/>
<organism evidence="2 3">
    <name type="scientific">Akanthomyces lecanii RCEF 1005</name>
    <dbReference type="NCBI Taxonomy" id="1081108"/>
    <lineage>
        <taxon>Eukaryota</taxon>
        <taxon>Fungi</taxon>
        <taxon>Dikarya</taxon>
        <taxon>Ascomycota</taxon>
        <taxon>Pezizomycotina</taxon>
        <taxon>Sordariomycetes</taxon>
        <taxon>Hypocreomycetidae</taxon>
        <taxon>Hypocreales</taxon>
        <taxon>Cordycipitaceae</taxon>
        <taxon>Akanthomyces</taxon>
        <taxon>Cordyceps confragosa</taxon>
    </lineage>
</organism>
<dbReference type="EMBL" id="AZHF01000035">
    <property type="protein sequence ID" value="OAA56368.1"/>
    <property type="molecule type" value="Genomic_DNA"/>
</dbReference>
<evidence type="ECO:0000313" key="2">
    <source>
        <dbReference type="EMBL" id="OAA56368.1"/>
    </source>
</evidence>
<dbReference type="Proteomes" id="UP000076881">
    <property type="component" value="Unassembled WGS sequence"/>
</dbReference>
<sequence>MQLKTARGVPRSPLEQGLTDEALPGSQPLVSDRNSFHDPLEGLDYEAATLPGHDVFDPSLGLLAAIGDETALSAASRHTPNSASVSSMQEWCGREHLMDGPKTVEERVAWTTKCAKQAGFAHIDDFFRIYYTESFDSLSSVYEAQRVSRTRRLGQTLQTFCLVSGHWPERERRPYRAEILAAAEKLYTAELRSALDAGMMNLGCDSHYTTATDGETLRHQKQNLQEQLPNLWALLVELTADSSVGEVGASLNAILKVLSIISG</sequence>
<comment type="caution">
    <text evidence="2">The sequence shown here is derived from an EMBL/GenBank/DDBJ whole genome shotgun (WGS) entry which is preliminary data.</text>
</comment>
<protein>
    <submittedName>
        <fullName evidence="2">Uncharacterized protein</fullName>
    </submittedName>
</protein>
<evidence type="ECO:0000256" key="1">
    <source>
        <dbReference type="SAM" id="MobiDB-lite"/>
    </source>
</evidence>
<dbReference type="AlphaFoldDB" id="A0A167P7C4"/>